<dbReference type="Proteomes" id="UP001165121">
    <property type="component" value="Unassembled WGS sequence"/>
</dbReference>
<dbReference type="EMBL" id="BSXT01000766">
    <property type="protein sequence ID" value="GMF33795.1"/>
    <property type="molecule type" value="Genomic_DNA"/>
</dbReference>
<keyword evidence="3" id="KW-1185">Reference proteome</keyword>
<dbReference type="AlphaFoldDB" id="A0A9W7CIJ7"/>
<feature type="compositionally biased region" description="Basic and acidic residues" evidence="1">
    <location>
        <begin position="132"/>
        <end position="144"/>
    </location>
</feature>
<sequence length="229" mass="24552">MPGNAYVHAAQRGLWLVAWNSPLVTVFTKSAFSECDVSSAEIAKNDDSAECSIETAVLLNSSWLNVDNAGNAFTLVDASGTITTRTIAKACNAIAAMLASPPLIPSCKCELLSTVPARRLRRPTAADPSTAADDHPRKTVEFVRKRPTQSRPVSQRSHHDRAHADPRSHKRFGQHGGKGCNFFDAVTSAAKRDWSPLLPMAGFFGVPPINTGRTPPIKPGAAFRPIAAL</sequence>
<name>A0A9W7CIJ7_9STRA</name>
<protein>
    <submittedName>
        <fullName evidence="2">Unnamed protein product</fullName>
    </submittedName>
</protein>
<feature type="region of interest" description="Disordered" evidence="1">
    <location>
        <begin position="120"/>
        <end position="176"/>
    </location>
</feature>
<comment type="caution">
    <text evidence="2">The sequence shown here is derived from an EMBL/GenBank/DDBJ whole genome shotgun (WGS) entry which is preliminary data.</text>
</comment>
<evidence type="ECO:0000256" key="1">
    <source>
        <dbReference type="SAM" id="MobiDB-lite"/>
    </source>
</evidence>
<evidence type="ECO:0000313" key="3">
    <source>
        <dbReference type="Proteomes" id="UP001165121"/>
    </source>
</evidence>
<gene>
    <name evidence="2" type="ORF">Pfra01_000848300</name>
</gene>
<proteinExistence type="predicted"/>
<evidence type="ECO:0000313" key="2">
    <source>
        <dbReference type="EMBL" id="GMF33795.1"/>
    </source>
</evidence>
<reference evidence="2" key="1">
    <citation type="submission" date="2023-04" db="EMBL/GenBank/DDBJ databases">
        <title>Phytophthora fragariaefolia NBRC 109709.</title>
        <authorList>
            <person name="Ichikawa N."/>
            <person name="Sato H."/>
            <person name="Tonouchi N."/>
        </authorList>
    </citation>
    <scope>NUCLEOTIDE SEQUENCE</scope>
    <source>
        <strain evidence="2">NBRC 109709</strain>
    </source>
</reference>
<accession>A0A9W7CIJ7</accession>
<organism evidence="2 3">
    <name type="scientific">Phytophthora fragariaefolia</name>
    <dbReference type="NCBI Taxonomy" id="1490495"/>
    <lineage>
        <taxon>Eukaryota</taxon>
        <taxon>Sar</taxon>
        <taxon>Stramenopiles</taxon>
        <taxon>Oomycota</taxon>
        <taxon>Peronosporomycetes</taxon>
        <taxon>Peronosporales</taxon>
        <taxon>Peronosporaceae</taxon>
        <taxon>Phytophthora</taxon>
    </lineage>
</organism>